<accession>A0A1B2DI57</accession>
<keyword evidence="3" id="KW-0378">Hydrolase</keyword>
<dbReference type="InterPro" id="IPR032466">
    <property type="entry name" value="Metal_Hydrolase"/>
</dbReference>
<feature type="domain" description="Amidohydrolase-related" evidence="2">
    <location>
        <begin position="3"/>
        <end position="276"/>
    </location>
</feature>
<dbReference type="Gene3D" id="3.20.20.140">
    <property type="entry name" value="Metal-dependent hydrolases"/>
    <property type="match status" value="1"/>
</dbReference>
<dbReference type="GO" id="GO:0016787">
    <property type="term" value="F:hydrolase activity"/>
    <property type="evidence" value="ECO:0007669"/>
    <property type="project" value="UniProtKB-KW"/>
</dbReference>
<gene>
    <name evidence="3" type="ORF">BBD42_13485</name>
</gene>
<dbReference type="AlphaFoldDB" id="A0A1B2DI57"/>
<evidence type="ECO:0000256" key="1">
    <source>
        <dbReference type="ARBA" id="ARBA00038310"/>
    </source>
</evidence>
<dbReference type="InterPro" id="IPR052350">
    <property type="entry name" value="Metallo-dep_Lactonases"/>
</dbReference>
<dbReference type="RefSeq" id="WP_099518576.1">
    <property type="nucleotide sequence ID" value="NZ_CP016808.1"/>
</dbReference>
<organism evidence="3">
    <name type="scientific">Paenibacillus sp. BIHB 4019</name>
    <dbReference type="NCBI Taxonomy" id="1870819"/>
    <lineage>
        <taxon>Bacteria</taxon>
        <taxon>Bacillati</taxon>
        <taxon>Bacillota</taxon>
        <taxon>Bacilli</taxon>
        <taxon>Bacillales</taxon>
        <taxon>Paenibacillaceae</taxon>
        <taxon>Paenibacillus</taxon>
    </lineage>
</organism>
<dbReference type="PANTHER" id="PTHR43569">
    <property type="entry name" value="AMIDOHYDROLASE"/>
    <property type="match status" value="1"/>
</dbReference>
<dbReference type="Pfam" id="PF04909">
    <property type="entry name" value="Amidohydro_2"/>
    <property type="match status" value="1"/>
</dbReference>
<evidence type="ECO:0000313" key="3">
    <source>
        <dbReference type="EMBL" id="ANY67373.1"/>
    </source>
</evidence>
<dbReference type="PANTHER" id="PTHR43569:SF2">
    <property type="entry name" value="AMIDOHYDROLASE-RELATED DOMAIN-CONTAINING PROTEIN"/>
    <property type="match status" value="1"/>
</dbReference>
<dbReference type="InterPro" id="IPR006680">
    <property type="entry name" value="Amidohydro-rel"/>
</dbReference>
<evidence type="ECO:0000259" key="2">
    <source>
        <dbReference type="Pfam" id="PF04909"/>
    </source>
</evidence>
<protein>
    <submittedName>
        <fullName evidence="3">Amidohydrolase</fullName>
    </submittedName>
</protein>
<name>A0A1B2DI57_9BACL</name>
<reference evidence="3" key="1">
    <citation type="submission" date="2016-08" db="EMBL/GenBank/DDBJ databases">
        <title>Complete Genome Seqeunce of Paenibacillus sp. BIHB 4019 from tea rhizoplane.</title>
        <authorList>
            <person name="Thakur R."/>
            <person name="Swarnkar M.K."/>
            <person name="Gulati A."/>
        </authorList>
    </citation>
    <scope>NUCLEOTIDE SEQUENCE [LARGE SCALE GENOMIC DNA]</scope>
    <source>
        <strain evidence="3">BIHB4019</strain>
    </source>
</reference>
<dbReference type="SUPFAM" id="SSF51556">
    <property type="entry name" value="Metallo-dependent hydrolases"/>
    <property type="match status" value="1"/>
</dbReference>
<proteinExistence type="inferred from homology"/>
<dbReference type="EMBL" id="CP016808">
    <property type="protein sequence ID" value="ANY67373.1"/>
    <property type="molecule type" value="Genomic_DNA"/>
</dbReference>
<sequence length="276" mass="31686">MRIDAHQHYWAIERGDYGWITPEVPVLYRDFGPEHLQASLNRHGISYTIAVQAAPTLAETDYLLALSDRTESIAGVVGYLDLFDPEHLSHFEHFERHQRFVGFRVMIQELQDAGVILQQTFVEALKEYEQRDTPIDLLLTSHQLDSLVQLMKQVPNLRGVIDHLAKPRIAAGELEPWRSQLTELARYPKLYCKLSGMVTEASHESWRPEHFIAYIRHVLEVFGPDRVMFGSDWPVCLLAAGYDEVVDVLEQALPASWGDAERSKLFGLNAKEFYKL</sequence>
<comment type="similarity">
    <text evidence="1">Belongs to the metallo-dependent hydrolases superfamily.</text>
</comment>